<dbReference type="EMBL" id="JAQQAF010000006">
    <property type="protein sequence ID" value="KAJ8479458.1"/>
    <property type="molecule type" value="Genomic_DNA"/>
</dbReference>
<feature type="region of interest" description="Disordered" evidence="2">
    <location>
        <begin position="23"/>
        <end position="44"/>
    </location>
</feature>
<evidence type="ECO:0000313" key="4">
    <source>
        <dbReference type="EMBL" id="KAJ8479458.1"/>
    </source>
</evidence>
<feature type="compositionally biased region" description="Acidic residues" evidence="2">
    <location>
        <begin position="272"/>
        <end position="297"/>
    </location>
</feature>
<evidence type="ECO:0000313" key="5">
    <source>
        <dbReference type="Proteomes" id="UP001222027"/>
    </source>
</evidence>
<feature type="region of interest" description="Disordered" evidence="2">
    <location>
        <begin position="342"/>
        <end position="374"/>
    </location>
</feature>
<evidence type="ECO:0000256" key="1">
    <source>
        <dbReference type="ARBA" id="ARBA00008690"/>
    </source>
</evidence>
<evidence type="ECO:0000256" key="2">
    <source>
        <dbReference type="SAM" id="MobiDB-lite"/>
    </source>
</evidence>
<comment type="similarity">
    <text evidence="1">Belongs to the fantastic four family.</text>
</comment>
<name>A0AAV8QWB1_ENSVE</name>
<feature type="compositionally biased region" description="Low complexity" evidence="2">
    <location>
        <begin position="363"/>
        <end position="374"/>
    </location>
</feature>
<feature type="region of interest" description="Disordered" evidence="2">
    <location>
        <begin position="255"/>
        <end position="299"/>
    </location>
</feature>
<accession>A0AAV8QWB1</accession>
<dbReference type="PANTHER" id="PTHR33155">
    <property type="entry name" value="FANTASTIC FOUR-LIKE PROTEIN (DUF3049)"/>
    <property type="match status" value="1"/>
</dbReference>
<evidence type="ECO:0000259" key="3">
    <source>
        <dbReference type="Pfam" id="PF11250"/>
    </source>
</evidence>
<gene>
    <name evidence="4" type="ORF">OPV22_023185</name>
</gene>
<organism evidence="4 5">
    <name type="scientific">Ensete ventricosum</name>
    <name type="common">Abyssinian banana</name>
    <name type="synonym">Musa ensete</name>
    <dbReference type="NCBI Taxonomy" id="4639"/>
    <lineage>
        <taxon>Eukaryota</taxon>
        <taxon>Viridiplantae</taxon>
        <taxon>Streptophyta</taxon>
        <taxon>Embryophyta</taxon>
        <taxon>Tracheophyta</taxon>
        <taxon>Spermatophyta</taxon>
        <taxon>Magnoliopsida</taxon>
        <taxon>Liliopsida</taxon>
        <taxon>Zingiberales</taxon>
        <taxon>Musaceae</taxon>
        <taxon>Ensete</taxon>
    </lineage>
</organism>
<feature type="compositionally biased region" description="Basic and acidic residues" evidence="2">
    <location>
        <begin position="25"/>
        <end position="41"/>
    </location>
</feature>
<dbReference type="InterPro" id="IPR021410">
    <property type="entry name" value="FAF"/>
</dbReference>
<reference evidence="4 5" key="1">
    <citation type="submission" date="2022-12" db="EMBL/GenBank/DDBJ databases">
        <title>Chromosome-scale assembly of the Ensete ventricosum genome.</title>
        <authorList>
            <person name="Dussert Y."/>
            <person name="Stocks J."/>
            <person name="Wendawek A."/>
            <person name="Woldeyes F."/>
            <person name="Nichols R.A."/>
            <person name="Borrell J.S."/>
        </authorList>
    </citation>
    <scope>NUCLEOTIDE SEQUENCE [LARGE SCALE GENOMIC DNA]</scope>
    <source>
        <strain evidence="5">cv. Maze</strain>
        <tissue evidence="4">Seeds</tissue>
    </source>
</reference>
<feature type="domain" description="FAF" evidence="3">
    <location>
        <begin position="172"/>
        <end position="225"/>
    </location>
</feature>
<dbReference type="Pfam" id="PF11250">
    <property type="entry name" value="FAF"/>
    <property type="match status" value="1"/>
</dbReference>
<protein>
    <recommendedName>
        <fullName evidence="3">FAF domain-containing protein</fullName>
    </recommendedName>
</protein>
<dbReference type="Proteomes" id="UP001222027">
    <property type="component" value="Unassembled WGS sequence"/>
</dbReference>
<keyword evidence="5" id="KW-1185">Reference proteome</keyword>
<dbReference type="AlphaFoldDB" id="A0AAV8QWB1"/>
<dbReference type="InterPro" id="IPR046431">
    <property type="entry name" value="FAF_dom"/>
</dbReference>
<proteinExistence type="inferred from homology"/>
<comment type="caution">
    <text evidence="4">The sequence shown here is derived from an EMBL/GenBank/DDBJ whole genome shotgun (WGS) entry which is preliminary data.</text>
</comment>
<dbReference type="PANTHER" id="PTHR33155:SF8">
    <property type="entry name" value="PROTEIN FANTASTIC FOUR 1"/>
    <property type="match status" value="1"/>
</dbReference>
<sequence>MSVAVIQSSSASFNLGHRNWLSPADRYRTEEDRPPALKEGGEQPPAQFDIWSAIQSQKTAAVAADQPATPYVHPLARRSSSSLTQKSLEICTESLGSETGSDDFFSFMEDLPLLDDKEEEDEKKYYVHEKQDAAAEAGEVIAAERGERSPRGKELSSVNYHCSISRRSPPRSFPPPLPSISRRDGPCFHMRPHRCDGRLVVEAVPVPPQNYLHARRVDGRLVLSFIDTIYESDASDAAAEIAQTLTEEDVEKHKEAATESQSKRITQLGVREEEEVEEKNCYEEEGEEEEEEEEEVEVVDRGTVVEVKVSTQPQQQSGAMKVHRSSLVINKFVGDMPLSGMAEHESSAEADDNTSSQNKHNHAVASAPAARRASSTATTTAAVAAVVAASTFDVSTESHPDHGYGGTWTPVGGHRPPLDNKLLFTSKRRNREALLHNMRRCSQLRRPLFIWEPYCIATSS</sequence>